<feature type="transmembrane region" description="Helical" evidence="6">
    <location>
        <begin position="53"/>
        <end position="74"/>
    </location>
</feature>
<dbReference type="NCBIfam" id="NF037997">
    <property type="entry name" value="Na_Pi_symport"/>
    <property type="match status" value="1"/>
</dbReference>
<dbReference type="PANTHER" id="PTHR10010:SF46">
    <property type="entry name" value="SODIUM-DEPENDENT PHOSPHATE TRANSPORT PROTEIN 2B"/>
    <property type="match status" value="1"/>
</dbReference>
<evidence type="ECO:0000256" key="1">
    <source>
        <dbReference type="ARBA" id="ARBA00004651"/>
    </source>
</evidence>
<evidence type="ECO:0000256" key="4">
    <source>
        <dbReference type="ARBA" id="ARBA00022989"/>
    </source>
</evidence>
<keyword evidence="2" id="KW-1003">Cell membrane</keyword>
<feature type="transmembrane region" description="Helical" evidence="6">
    <location>
        <begin position="161"/>
        <end position="181"/>
    </location>
</feature>
<organism evidence="7">
    <name type="scientific">bioreactor metagenome</name>
    <dbReference type="NCBI Taxonomy" id="1076179"/>
    <lineage>
        <taxon>unclassified sequences</taxon>
        <taxon>metagenomes</taxon>
        <taxon>ecological metagenomes</taxon>
    </lineage>
</organism>
<dbReference type="InterPro" id="IPR003841">
    <property type="entry name" value="Na/Pi_transpt"/>
</dbReference>
<evidence type="ECO:0000256" key="5">
    <source>
        <dbReference type="ARBA" id="ARBA00023136"/>
    </source>
</evidence>
<protein>
    <recommendedName>
        <fullName evidence="8">Na/Pi-cotransporter II-related protein</fullName>
    </recommendedName>
</protein>
<accession>A0A644Y9M8</accession>
<feature type="transmembrane region" description="Helical" evidence="6">
    <location>
        <begin position="95"/>
        <end position="118"/>
    </location>
</feature>
<evidence type="ECO:0000256" key="2">
    <source>
        <dbReference type="ARBA" id="ARBA00022475"/>
    </source>
</evidence>
<dbReference type="AlphaFoldDB" id="A0A644Y9M8"/>
<evidence type="ECO:0000256" key="3">
    <source>
        <dbReference type="ARBA" id="ARBA00022692"/>
    </source>
</evidence>
<dbReference type="GO" id="GO:0044341">
    <property type="term" value="P:sodium-dependent phosphate transport"/>
    <property type="evidence" value="ECO:0007669"/>
    <property type="project" value="InterPro"/>
</dbReference>
<dbReference type="Pfam" id="PF02690">
    <property type="entry name" value="Na_Pi_cotrans"/>
    <property type="match status" value="1"/>
</dbReference>
<dbReference type="GO" id="GO:0005886">
    <property type="term" value="C:plasma membrane"/>
    <property type="evidence" value="ECO:0007669"/>
    <property type="project" value="UniProtKB-SubCell"/>
</dbReference>
<evidence type="ECO:0000313" key="7">
    <source>
        <dbReference type="EMBL" id="MPM23273.1"/>
    </source>
</evidence>
<comment type="caution">
    <text evidence="7">The sequence shown here is derived from an EMBL/GenBank/DDBJ whole genome shotgun (WGS) entry which is preliminary data.</text>
</comment>
<comment type="subcellular location">
    <subcellularLocation>
        <location evidence="1">Cell membrane</location>
        <topology evidence="1">Multi-pass membrane protein</topology>
    </subcellularLocation>
</comment>
<proteinExistence type="predicted"/>
<keyword evidence="4 6" id="KW-1133">Transmembrane helix</keyword>
<sequence>MAAACVGLLLYLLVPKRRAWGGLLLGLYLLLTGMEQMAASAAPLAETETFRRLMALAVHPLSAVLVGTAVTGVLQSSSAAIGLLQAFSATGTVPWSVGVPLVLGGNIGTCVTVLLASIGGGSNAKRAALAHLRFNLLGTAVLLPLWLSFGASIRYRPIGPVEIAAVHTAFNLLSATMLLPLSDYLTDSFLFPTRGKQA</sequence>
<dbReference type="PANTHER" id="PTHR10010">
    <property type="entry name" value="SOLUTE CARRIER FAMILY 34 SODIUM PHOSPHATE , MEMBER 2-RELATED"/>
    <property type="match status" value="1"/>
</dbReference>
<evidence type="ECO:0008006" key="8">
    <source>
        <dbReference type="Google" id="ProtNLM"/>
    </source>
</evidence>
<dbReference type="GO" id="GO:0005436">
    <property type="term" value="F:sodium:phosphate symporter activity"/>
    <property type="evidence" value="ECO:0007669"/>
    <property type="project" value="InterPro"/>
</dbReference>
<gene>
    <name evidence="7" type="ORF">SDC9_69739</name>
</gene>
<keyword evidence="5 6" id="KW-0472">Membrane</keyword>
<reference evidence="7" key="1">
    <citation type="submission" date="2019-08" db="EMBL/GenBank/DDBJ databases">
        <authorList>
            <person name="Kucharzyk K."/>
            <person name="Murdoch R.W."/>
            <person name="Higgins S."/>
            <person name="Loffler F."/>
        </authorList>
    </citation>
    <scope>NUCLEOTIDE SEQUENCE</scope>
</reference>
<keyword evidence="3 6" id="KW-0812">Transmembrane</keyword>
<dbReference type="EMBL" id="VSSQ01003993">
    <property type="protein sequence ID" value="MPM23273.1"/>
    <property type="molecule type" value="Genomic_DNA"/>
</dbReference>
<feature type="transmembrane region" description="Helical" evidence="6">
    <location>
        <begin position="130"/>
        <end position="149"/>
    </location>
</feature>
<evidence type="ECO:0000256" key="6">
    <source>
        <dbReference type="SAM" id="Phobius"/>
    </source>
</evidence>
<name>A0A644Y9M8_9ZZZZ</name>